<evidence type="ECO:0000256" key="1">
    <source>
        <dbReference type="ARBA" id="ARBA00022481"/>
    </source>
</evidence>
<sequence length="533" mass="55317">MKLSLKIPLAFGLAMLLMCAGALYGIFALDRAIAIYGTTVQEHAADERKVSATLVAFKGQVQEWKDVLLRGKDPATLDKNWAAFEKQEKVVDALSADLQDRLPAGDSRDLIAKFAAAHSVMGTGYRAGLAAFKAADFDPTAGDRAVAGVDRKPAALLAQAAARIADESAEVAAGAAADARWASRLSLGLMLLVAAVALIGGILFSRTISRPLGKALECARAVARGDLSAELDTRGKDEIGDLLRALQDMQRSLSQVVSNVRRNAEGVAVASAQIASGNQNLAARTEEQAASLGETAASMEELTATVRLNADNARQASTFTDTASDTAARGGAVMNNVVETMRGISDSSSKVADIIAVIDGIAFQTNILALNAAVEAARAGEQGRGFAVVATEVRLLAQRSASAAKEIKGLIAQSTDRVDAGTAQVRDAGQIIAEIVGSVQRVTDIVGEISSASQEQSKGIEQINVAVTQMDEVTQQNAALVEEASAAAQSLASQANSLRDAVAVFTLREASAMLPGTAARHTTSGYGQTVSLA</sequence>
<dbReference type="Proteomes" id="UP001082899">
    <property type="component" value="Unassembled WGS sequence"/>
</dbReference>
<dbReference type="PROSITE" id="PS50111">
    <property type="entry name" value="CHEMOTAXIS_TRANSDUC_2"/>
    <property type="match status" value="1"/>
</dbReference>
<dbReference type="SMART" id="SM00304">
    <property type="entry name" value="HAMP"/>
    <property type="match status" value="1"/>
</dbReference>
<dbReference type="SMART" id="SM00283">
    <property type="entry name" value="MA"/>
    <property type="match status" value="1"/>
</dbReference>
<dbReference type="PANTHER" id="PTHR43531">
    <property type="entry name" value="PROTEIN ICFG"/>
    <property type="match status" value="1"/>
</dbReference>
<evidence type="ECO:0000256" key="2">
    <source>
        <dbReference type="ARBA" id="ARBA00029447"/>
    </source>
</evidence>
<reference evidence="7" key="1">
    <citation type="submission" date="2022-11" db="EMBL/GenBank/DDBJ databases">
        <title>Robbsia betulipollinis sp. nov., isolated from pollen of birch (Betula pendula).</title>
        <authorList>
            <person name="Shi H."/>
            <person name="Ambika Manirajan B."/>
            <person name="Ratering S."/>
            <person name="Geissler-Plaum R."/>
            <person name="Schnell S."/>
        </authorList>
    </citation>
    <scope>NUCLEOTIDE SEQUENCE</scope>
    <source>
        <strain evidence="7">Bb-Pol-6</strain>
    </source>
</reference>
<feature type="transmembrane region" description="Helical" evidence="4">
    <location>
        <begin position="185"/>
        <end position="204"/>
    </location>
</feature>
<keyword evidence="3" id="KW-0807">Transducer</keyword>
<name>A0ABT3ZSZ5_9BURK</name>
<dbReference type="InterPro" id="IPR004089">
    <property type="entry name" value="MCPsignal_dom"/>
</dbReference>
<dbReference type="Gene3D" id="1.10.287.950">
    <property type="entry name" value="Methyl-accepting chemotaxis protein"/>
    <property type="match status" value="1"/>
</dbReference>
<dbReference type="RefSeq" id="WP_267849624.1">
    <property type="nucleotide sequence ID" value="NZ_JAPMXC010000011.1"/>
</dbReference>
<proteinExistence type="inferred from homology"/>
<dbReference type="InterPro" id="IPR051310">
    <property type="entry name" value="MCP_chemotaxis"/>
</dbReference>
<accession>A0ABT3ZSZ5</accession>
<comment type="similarity">
    <text evidence="2">Belongs to the methyl-accepting chemotaxis (MCP) protein family.</text>
</comment>
<dbReference type="InterPro" id="IPR003660">
    <property type="entry name" value="HAMP_dom"/>
</dbReference>
<dbReference type="EMBL" id="JAPMXC010000011">
    <property type="protein sequence ID" value="MCY0389699.1"/>
    <property type="molecule type" value="Genomic_DNA"/>
</dbReference>
<dbReference type="PANTHER" id="PTHR43531:SF14">
    <property type="entry name" value="METHYL-ACCEPTING CHEMOTAXIS PROTEIN I-RELATED"/>
    <property type="match status" value="1"/>
</dbReference>
<organism evidence="7 8">
    <name type="scientific">Robbsia betulipollinis</name>
    <dbReference type="NCBI Taxonomy" id="2981849"/>
    <lineage>
        <taxon>Bacteria</taxon>
        <taxon>Pseudomonadati</taxon>
        <taxon>Pseudomonadota</taxon>
        <taxon>Betaproteobacteria</taxon>
        <taxon>Burkholderiales</taxon>
        <taxon>Burkholderiaceae</taxon>
        <taxon>Robbsia</taxon>
    </lineage>
</organism>
<evidence type="ECO:0000259" key="6">
    <source>
        <dbReference type="PROSITE" id="PS50885"/>
    </source>
</evidence>
<feature type="domain" description="HAMP" evidence="6">
    <location>
        <begin position="206"/>
        <end position="258"/>
    </location>
</feature>
<evidence type="ECO:0000259" key="5">
    <source>
        <dbReference type="PROSITE" id="PS50111"/>
    </source>
</evidence>
<keyword evidence="1" id="KW-0488">Methylation</keyword>
<evidence type="ECO:0000313" key="8">
    <source>
        <dbReference type="Proteomes" id="UP001082899"/>
    </source>
</evidence>
<evidence type="ECO:0000313" key="7">
    <source>
        <dbReference type="EMBL" id="MCY0389699.1"/>
    </source>
</evidence>
<gene>
    <name evidence="7" type="ORF">OVY01_21375</name>
</gene>
<keyword evidence="8" id="KW-1185">Reference proteome</keyword>
<dbReference type="CDD" id="cd11386">
    <property type="entry name" value="MCP_signal"/>
    <property type="match status" value="1"/>
</dbReference>
<dbReference type="PROSITE" id="PS50885">
    <property type="entry name" value="HAMP"/>
    <property type="match status" value="1"/>
</dbReference>
<evidence type="ECO:0000256" key="4">
    <source>
        <dbReference type="SAM" id="Phobius"/>
    </source>
</evidence>
<dbReference type="CDD" id="cd06225">
    <property type="entry name" value="HAMP"/>
    <property type="match status" value="1"/>
</dbReference>
<keyword evidence="4" id="KW-1133">Transmembrane helix</keyword>
<dbReference type="Pfam" id="PF00015">
    <property type="entry name" value="MCPsignal"/>
    <property type="match status" value="1"/>
</dbReference>
<keyword evidence="4" id="KW-0472">Membrane</keyword>
<protein>
    <submittedName>
        <fullName evidence="7">Methyl-accepting chemotaxis protein</fullName>
    </submittedName>
</protein>
<dbReference type="Pfam" id="PF00672">
    <property type="entry name" value="HAMP"/>
    <property type="match status" value="1"/>
</dbReference>
<feature type="domain" description="Methyl-accepting transducer" evidence="5">
    <location>
        <begin position="263"/>
        <end position="492"/>
    </location>
</feature>
<dbReference type="SUPFAM" id="SSF58104">
    <property type="entry name" value="Methyl-accepting chemotaxis protein (MCP) signaling domain"/>
    <property type="match status" value="1"/>
</dbReference>
<evidence type="ECO:0000256" key="3">
    <source>
        <dbReference type="PROSITE-ProRule" id="PRU00284"/>
    </source>
</evidence>
<keyword evidence="4" id="KW-0812">Transmembrane</keyword>
<comment type="caution">
    <text evidence="7">The sequence shown here is derived from an EMBL/GenBank/DDBJ whole genome shotgun (WGS) entry which is preliminary data.</text>
</comment>